<dbReference type="Proteomes" id="UP000027601">
    <property type="component" value="Unassembled WGS sequence"/>
</dbReference>
<protein>
    <recommendedName>
        <fullName evidence="3">Lipoprotein</fullName>
    </recommendedName>
</protein>
<keyword evidence="2" id="KW-1185">Reference proteome</keyword>
<dbReference type="GO" id="GO:0043165">
    <property type="term" value="P:Gram-negative-bacterium-type cell outer membrane assembly"/>
    <property type="evidence" value="ECO:0007669"/>
    <property type="project" value="InterPro"/>
</dbReference>
<dbReference type="Gene3D" id="3.30.160.150">
    <property type="entry name" value="Lipoprotein like domain"/>
    <property type="match status" value="1"/>
</dbReference>
<dbReference type="GO" id="GO:0019867">
    <property type="term" value="C:outer membrane"/>
    <property type="evidence" value="ECO:0007669"/>
    <property type="project" value="InterPro"/>
</dbReference>
<dbReference type="STRING" id="1121097.GCA_000428125_00856"/>
<sequence>MDWIKKMMHAFALISLLILVNACSVSYKFNGASINYDKVKTISVADFPIKAAYVYAPLATKFNEKLKDVYVQQTRLRLVPRNADLQVEGEITGYNQYNQAVKADGYSSEVKLTITVNVRYVNNTNHEEDFEQQFSAFRTYDSTQMLTAVQDELIEQMVKEIADQIFNATVANW</sequence>
<dbReference type="RefSeq" id="WP_024996893.1">
    <property type="nucleotide sequence ID" value="NZ_ATZI01000001.1"/>
</dbReference>
<dbReference type="eggNOG" id="ENOG5032RR7">
    <property type="taxonomic scope" value="Bacteria"/>
</dbReference>
<dbReference type="AlphaFoldDB" id="A0A069D2M4"/>
<dbReference type="InterPro" id="IPR007485">
    <property type="entry name" value="LPS_assembly_LptE"/>
</dbReference>
<reference evidence="1 2" key="1">
    <citation type="journal article" date="2015" name="Microbes Environ.">
        <title>Distribution and evolution of nitrogen fixation genes in the phylum bacteroidetes.</title>
        <authorList>
            <person name="Inoue J."/>
            <person name="Oshima K."/>
            <person name="Suda W."/>
            <person name="Sakamoto M."/>
            <person name="Iino T."/>
            <person name="Noda S."/>
            <person name="Hongoh Y."/>
            <person name="Hattori M."/>
            <person name="Ohkuma M."/>
        </authorList>
    </citation>
    <scope>NUCLEOTIDE SEQUENCE [LARGE SCALE GENOMIC DNA]</scope>
    <source>
        <strain evidence="1 2">JCM 15093</strain>
    </source>
</reference>
<gene>
    <name evidence="1" type="ORF">JCM15093_2360</name>
</gene>
<evidence type="ECO:0008006" key="3">
    <source>
        <dbReference type="Google" id="ProtNLM"/>
    </source>
</evidence>
<name>A0A069D2M4_9BACE</name>
<evidence type="ECO:0000313" key="2">
    <source>
        <dbReference type="Proteomes" id="UP000027601"/>
    </source>
</evidence>
<accession>A0A069D2M4</accession>
<dbReference type="OrthoDB" id="9790776at2"/>
<evidence type="ECO:0000313" key="1">
    <source>
        <dbReference type="EMBL" id="GAK37138.1"/>
    </source>
</evidence>
<dbReference type="EMBL" id="BAJS01000014">
    <property type="protein sequence ID" value="GAK37138.1"/>
    <property type="molecule type" value="Genomic_DNA"/>
</dbReference>
<organism evidence="1 2">
    <name type="scientific">Bacteroides graminisolvens DSM 19988 = JCM 15093</name>
    <dbReference type="NCBI Taxonomy" id="1121097"/>
    <lineage>
        <taxon>Bacteria</taxon>
        <taxon>Pseudomonadati</taxon>
        <taxon>Bacteroidota</taxon>
        <taxon>Bacteroidia</taxon>
        <taxon>Bacteroidales</taxon>
        <taxon>Bacteroidaceae</taxon>
        <taxon>Bacteroides</taxon>
    </lineage>
</organism>
<dbReference type="Pfam" id="PF04390">
    <property type="entry name" value="LptE"/>
    <property type="match status" value="1"/>
</dbReference>
<comment type="caution">
    <text evidence="1">The sequence shown here is derived from an EMBL/GenBank/DDBJ whole genome shotgun (WGS) entry which is preliminary data.</text>
</comment>
<proteinExistence type="predicted"/>